<accession>A0A7W7LXR6</accession>
<feature type="compositionally biased region" description="Low complexity" evidence="1">
    <location>
        <begin position="167"/>
        <end position="178"/>
    </location>
</feature>
<name>A0A7W7LXR6_9ACTN</name>
<feature type="region of interest" description="Disordered" evidence="1">
    <location>
        <begin position="30"/>
        <end position="220"/>
    </location>
</feature>
<feature type="compositionally biased region" description="Basic and acidic residues" evidence="1">
    <location>
        <begin position="59"/>
        <end position="81"/>
    </location>
</feature>
<keyword evidence="2" id="KW-0503">Monooxygenase</keyword>
<proteinExistence type="predicted"/>
<reference evidence="2 3" key="1">
    <citation type="submission" date="2020-08" db="EMBL/GenBank/DDBJ databases">
        <title>Genomic Encyclopedia of Type Strains, Phase III (KMG-III): the genomes of soil and plant-associated and newly described type strains.</title>
        <authorList>
            <person name="Whitman W."/>
        </authorList>
    </citation>
    <scope>NUCLEOTIDE SEQUENCE [LARGE SCALE GENOMIC DNA]</scope>
    <source>
        <strain evidence="2 3">CECT 3273</strain>
    </source>
</reference>
<dbReference type="InterPro" id="IPR036661">
    <property type="entry name" value="Luciferase-like_sf"/>
</dbReference>
<protein>
    <submittedName>
        <fullName evidence="2">Alkanesulfonate monooxygenase SsuD/methylene tetrahydromethanopterin reductase-like flavin-dependent oxidoreductase (Luciferase family)</fullName>
    </submittedName>
</protein>
<sequence length="220" mass="23127">MMVTSGRFRPPAPLAGIATTVDVVFGGRLDSGIGVGPRPDPPQARRGYPAHGLPFLDPRAGRGEPRRGPHGDPAAVDRDGTVRLPRRPPPPHRSVRQPRTRPAPPPAEHADPWDIPGGDIDDAVRRGAPPDRRCAGTGRGPASVTRSVHLPVSWDRPAPRGRRSARRSTPASGTSSSGCRRPTPPTSRGGSPANSSARRQADLRTGIDAPLGQTLASGHP</sequence>
<gene>
    <name evidence="2" type="ORF">FHS37_001608</name>
</gene>
<keyword evidence="2" id="KW-0560">Oxidoreductase</keyword>
<dbReference type="AlphaFoldDB" id="A0A7W7LXR6"/>
<evidence type="ECO:0000313" key="3">
    <source>
        <dbReference type="Proteomes" id="UP000579523"/>
    </source>
</evidence>
<dbReference type="SUPFAM" id="SSF51679">
    <property type="entry name" value="Bacterial luciferase-like"/>
    <property type="match status" value="1"/>
</dbReference>
<comment type="caution">
    <text evidence="2">The sequence shown here is derived from an EMBL/GenBank/DDBJ whole genome shotgun (WGS) entry which is preliminary data.</text>
</comment>
<dbReference type="GO" id="GO:0016705">
    <property type="term" value="F:oxidoreductase activity, acting on paired donors, with incorporation or reduction of molecular oxygen"/>
    <property type="evidence" value="ECO:0007669"/>
    <property type="project" value="InterPro"/>
</dbReference>
<dbReference type="EMBL" id="JACHJI010000002">
    <property type="protein sequence ID" value="MBB4897581.1"/>
    <property type="molecule type" value="Genomic_DNA"/>
</dbReference>
<dbReference type="Proteomes" id="UP000579523">
    <property type="component" value="Unassembled WGS sequence"/>
</dbReference>
<feature type="compositionally biased region" description="Basic residues" evidence="1">
    <location>
        <begin position="84"/>
        <end position="99"/>
    </location>
</feature>
<organism evidence="2 3">
    <name type="scientific">Streptomyces griseomycini</name>
    <dbReference type="NCBI Taxonomy" id="66895"/>
    <lineage>
        <taxon>Bacteria</taxon>
        <taxon>Bacillati</taxon>
        <taxon>Actinomycetota</taxon>
        <taxon>Actinomycetes</taxon>
        <taxon>Kitasatosporales</taxon>
        <taxon>Streptomycetaceae</taxon>
        <taxon>Streptomyces</taxon>
    </lineage>
</organism>
<keyword evidence="3" id="KW-1185">Reference proteome</keyword>
<evidence type="ECO:0000256" key="1">
    <source>
        <dbReference type="SAM" id="MobiDB-lite"/>
    </source>
</evidence>
<feature type="compositionally biased region" description="Basic and acidic residues" evidence="1">
    <location>
        <begin position="122"/>
        <end position="134"/>
    </location>
</feature>
<evidence type="ECO:0000313" key="2">
    <source>
        <dbReference type="EMBL" id="MBB4897581.1"/>
    </source>
</evidence>
<dbReference type="Gene3D" id="3.20.20.30">
    <property type="entry name" value="Luciferase-like domain"/>
    <property type="match status" value="1"/>
</dbReference>
<dbReference type="GO" id="GO:0004497">
    <property type="term" value="F:monooxygenase activity"/>
    <property type="evidence" value="ECO:0007669"/>
    <property type="project" value="UniProtKB-KW"/>
</dbReference>
<feature type="compositionally biased region" description="Polar residues" evidence="1">
    <location>
        <begin position="186"/>
        <end position="198"/>
    </location>
</feature>